<sequence>MRTGCGLLPFGFKRSTPSRWSTLREQSVSLAGGDLTNLLFVDDVSLVATGHDRAECLLGLLEAYCKATGMAANAAKCEVLIFGGATRERKRLVEAEYRLGGQTPCNVPRNSTKPCIHLDANLVDHTESVSMAEAGPSSAVPVAVLSMTLSNWDCHVTSRSSLQLMGATSKFATCQGTRLEASPFWMT</sequence>
<evidence type="ECO:0008006" key="3">
    <source>
        <dbReference type="Google" id="ProtNLM"/>
    </source>
</evidence>
<gene>
    <name evidence="1" type="ORF">VOLCADRAFT_105730</name>
</gene>
<proteinExistence type="predicted"/>
<dbReference type="Proteomes" id="UP000001058">
    <property type="component" value="Unassembled WGS sequence"/>
</dbReference>
<organism evidence="2">
    <name type="scientific">Volvox carteri f. nagariensis</name>
    <dbReference type="NCBI Taxonomy" id="3068"/>
    <lineage>
        <taxon>Eukaryota</taxon>
        <taxon>Viridiplantae</taxon>
        <taxon>Chlorophyta</taxon>
        <taxon>core chlorophytes</taxon>
        <taxon>Chlorophyceae</taxon>
        <taxon>CS clade</taxon>
        <taxon>Chlamydomonadales</taxon>
        <taxon>Volvocaceae</taxon>
        <taxon>Volvox</taxon>
    </lineage>
</organism>
<dbReference type="InParanoid" id="D8U2N4"/>
<dbReference type="KEGG" id="vcn:VOLCADRAFT_105730"/>
<name>D8U2N4_VOLCA</name>
<reference evidence="1 2" key="1">
    <citation type="journal article" date="2010" name="Science">
        <title>Genomic analysis of organismal complexity in the multicellular green alga Volvox carteri.</title>
        <authorList>
            <person name="Prochnik S.E."/>
            <person name="Umen J."/>
            <person name="Nedelcu A.M."/>
            <person name="Hallmann A."/>
            <person name="Miller S.M."/>
            <person name="Nishii I."/>
            <person name="Ferris P."/>
            <person name="Kuo A."/>
            <person name="Mitros T."/>
            <person name="Fritz-Laylin L.K."/>
            <person name="Hellsten U."/>
            <person name="Chapman J."/>
            <person name="Simakov O."/>
            <person name="Rensing S.A."/>
            <person name="Terry A."/>
            <person name="Pangilinan J."/>
            <person name="Kapitonov V."/>
            <person name="Jurka J."/>
            <person name="Salamov A."/>
            <person name="Shapiro H."/>
            <person name="Schmutz J."/>
            <person name="Grimwood J."/>
            <person name="Lindquist E."/>
            <person name="Lucas S."/>
            <person name="Grigoriev I.V."/>
            <person name="Schmitt R."/>
            <person name="Kirk D."/>
            <person name="Rokhsar D.S."/>
        </authorList>
    </citation>
    <scope>NUCLEOTIDE SEQUENCE [LARGE SCALE GENOMIC DNA]</scope>
    <source>
        <strain evidence="2">f. Nagariensis / Eve</strain>
    </source>
</reference>
<keyword evidence="2" id="KW-1185">Reference proteome</keyword>
<accession>D8U2N4</accession>
<dbReference type="GeneID" id="9627730"/>
<evidence type="ECO:0000313" key="2">
    <source>
        <dbReference type="Proteomes" id="UP000001058"/>
    </source>
</evidence>
<dbReference type="EMBL" id="GL378354">
    <property type="protein sequence ID" value="EFJ45928.1"/>
    <property type="molecule type" value="Genomic_DNA"/>
</dbReference>
<evidence type="ECO:0000313" key="1">
    <source>
        <dbReference type="EMBL" id="EFJ45928.1"/>
    </source>
</evidence>
<dbReference type="RefSeq" id="XP_002953006.1">
    <property type="nucleotide sequence ID" value="XM_002952960.1"/>
</dbReference>
<dbReference type="AlphaFoldDB" id="D8U2N4"/>
<dbReference type="eggNOG" id="KOG2538">
    <property type="taxonomic scope" value="Eukaryota"/>
</dbReference>
<protein>
    <recommendedName>
        <fullName evidence="3">Reverse transcriptase domain-containing protein</fullName>
    </recommendedName>
</protein>